<feature type="compositionally biased region" description="Low complexity" evidence="1">
    <location>
        <begin position="43"/>
        <end position="52"/>
    </location>
</feature>
<evidence type="ECO:0000256" key="1">
    <source>
        <dbReference type="SAM" id="MobiDB-lite"/>
    </source>
</evidence>
<dbReference type="EMBL" id="JTFC01000025">
    <property type="protein sequence ID" value="RUS57456.1"/>
    <property type="molecule type" value="Genomic_DNA"/>
</dbReference>
<feature type="region of interest" description="Disordered" evidence="1">
    <location>
        <begin position="21"/>
        <end position="74"/>
    </location>
</feature>
<proteinExistence type="predicted"/>
<organism evidence="4 5">
    <name type="scientific">Candidatus Kurthia intestinigallinarum</name>
    <dbReference type="NCBI Taxonomy" id="1562256"/>
    <lineage>
        <taxon>Bacteria</taxon>
        <taxon>Bacillati</taxon>
        <taxon>Bacillota</taxon>
        <taxon>Bacilli</taxon>
        <taxon>Bacillales</taxon>
        <taxon>Caryophanaceae</taxon>
        <taxon>Kurthia</taxon>
    </lineage>
</organism>
<feature type="chain" id="PRO_5038644791" description="PepSY domain-containing protein" evidence="2">
    <location>
        <begin position="22"/>
        <end position="217"/>
    </location>
</feature>
<evidence type="ECO:0000313" key="4">
    <source>
        <dbReference type="EMBL" id="RUS57456.1"/>
    </source>
</evidence>
<feature type="domain" description="PepSY" evidence="3">
    <location>
        <begin position="77"/>
        <end position="124"/>
    </location>
</feature>
<comment type="caution">
    <text evidence="4">The sequence shown here is derived from an EMBL/GenBank/DDBJ whole genome shotgun (WGS) entry which is preliminary data.</text>
</comment>
<dbReference type="Proteomes" id="UP000288623">
    <property type="component" value="Unassembled WGS sequence"/>
</dbReference>
<reference evidence="4 5" key="1">
    <citation type="submission" date="2014-11" db="EMBL/GenBank/DDBJ databases">
        <title>Genome sequence and analysis of novel Kurthia sp.</title>
        <authorList>
            <person name="Lawson J.N."/>
            <person name="Gonzalez J.E."/>
            <person name="Rinauldi L."/>
            <person name="Xuan Z."/>
            <person name="Firman A."/>
            <person name="Shaddox L."/>
            <person name="Trudeau A."/>
            <person name="Shah S."/>
            <person name="Reiman D."/>
        </authorList>
    </citation>
    <scope>NUCLEOTIDE SEQUENCE [LARGE SCALE GENOMIC DNA]</scope>
    <source>
        <strain evidence="4 5">3B1D</strain>
    </source>
</reference>
<keyword evidence="5" id="KW-1185">Reference proteome</keyword>
<dbReference type="OrthoDB" id="9781943at2"/>
<accession>A0A433RVY4</accession>
<evidence type="ECO:0000313" key="5">
    <source>
        <dbReference type="Proteomes" id="UP000288623"/>
    </source>
</evidence>
<dbReference type="Pfam" id="PF03413">
    <property type="entry name" value="PepSY"/>
    <property type="match status" value="2"/>
</dbReference>
<dbReference type="Gene3D" id="3.10.450.40">
    <property type="match status" value="2"/>
</dbReference>
<feature type="domain" description="PepSY" evidence="3">
    <location>
        <begin position="153"/>
        <end position="215"/>
    </location>
</feature>
<evidence type="ECO:0000256" key="2">
    <source>
        <dbReference type="SAM" id="SignalP"/>
    </source>
</evidence>
<dbReference type="PROSITE" id="PS51257">
    <property type="entry name" value="PROKAR_LIPOPROTEIN"/>
    <property type="match status" value="1"/>
</dbReference>
<dbReference type="InterPro" id="IPR025711">
    <property type="entry name" value="PepSY"/>
</dbReference>
<feature type="signal peptide" evidence="2">
    <location>
        <begin position="1"/>
        <end position="21"/>
    </location>
</feature>
<evidence type="ECO:0000259" key="3">
    <source>
        <dbReference type="Pfam" id="PF03413"/>
    </source>
</evidence>
<sequence length="217" mass="24103">MKKWQLLGTASVLALTLAACGNDDKSTSDGDNTAVESPDKENTSSTNSNNDSNDNDDNNDDNSSTVVDKRAVKDAPLALDEALTTFDETYKGAKISSIELDESNRQFTYDIEGFDDKKEYSVEIGEDNNVIEKNEENRDKGDDYQELMRDEYITPEEAIDNASKVSEVGDLAATSWSLDYDDDEKATVYQVKFENTKDEVEVTLDAKTGDQLNVEKD</sequence>
<dbReference type="RefSeq" id="WP_126990010.1">
    <property type="nucleotide sequence ID" value="NZ_JTFC01000025.1"/>
</dbReference>
<keyword evidence="2" id="KW-0732">Signal</keyword>
<gene>
    <name evidence="4" type="ORF">QI30_05910</name>
</gene>
<protein>
    <recommendedName>
        <fullName evidence="3">PepSY domain-containing protein</fullName>
    </recommendedName>
</protein>
<name>A0A433RVY4_9BACL</name>
<dbReference type="AlphaFoldDB" id="A0A433RVY4"/>